<dbReference type="AlphaFoldDB" id="A0A7I7XAL8"/>
<accession>A0A7I7XAL8</accession>
<dbReference type="PROSITE" id="PS51257">
    <property type="entry name" value="PROKAR_LIPOPROTEIN"/>
    <property type="match status" value="1"/>
</dbReference>
<dbReference type="KEGG" id="mmag:MMAD_02780"/>
<evidence type="ECO:0008006" key="5">
    <source>
        <dbReference type="Google" id="ProtNLM"/>
    </source>
</evidence>
<feature type="region of interest" description="Disordered" evidence="1">
    <location>
        <begin position="105"/>
        <end position="125"/>
    </location>
</feature>
<dbReference type="RefSeq" id="WP_246240172.1">
    <property type="nucleotide sequence ID" value="NZ_AP022610.1"/>
</dbReference>
<evidence type="ECO:0000313" key="3">
    <source>
        <dbReference type="EMBL" id="BBZ25983.1"/>
    </source>
</evidence>
<protein>
    <recommendedName>
        <fullName evidence="5">PASTA domain-containing protein</fullName>
    </recommendedName>
</protein>
<keyword evidence="2" id="KW-0732">Signal</keyword>
<dbReference type="EMBL" id="AP022610">
    <property type="protein sequence ID" value="BBZ25983.1"/>
    <property type="molecule type" value="Genomic_DNA"/>
</dbReference>
<evidence type="ECO:0000256" key="2">
    <source>
        <dbReference type="SAM" id="SignalP"/>
    </source>
</evidence>
<feature type="chain" id="PRO_5029716902" description="PASTA domain-containing protein" evidence="2">
    <location>
        <begin position="29"/>
        <end position="143"/>
    </location>
</feature>
<feature type="compositionally biased region" description="Low complexity" evidence="1">
    <location>
        <begin position="111"/>
        <end position="125"/>
    </location>
</feature>
<evidence type="ECO:0000256" key="1">
    <source>
        <dbReference type="SAM" id="MobiDB-lite"/>
    </source>
</evidence>
<dbReference type="Gene3D" id="3.30.10.20">
    <property type="match status" value="1"/>
</dbReference>
<organism evidence="3 4">
    <name type="scientific">Mycolicibacterium madagascariense</name>
    <dbReference type="NCBI Taxonomy" id="212765"/>
    <lineage>
        <taxon>Bacteria</taxon>
        <taxon>Bacillati</taxon>
        <taxon>Actinomycetota</taxon>
        <taxon>Actinomycetes</taxon>
        <taxon>Mycobacteriales</taxon>
        <taxon>Mycobacteriaceae</taxon>
        <taxon>Mycolicibacterium</taxon>
    </lineage>
</organism>
<proteinExistence type="predicted"/>
<name>A0A7I7XAL8_9MYCO</name>
<gene>
    <name evidence="3" type="ORF">MMAD_02780</name>
</gene>
<reference evidence="3 4" key="1">
    <citation type="journal article" date="2019" name="Emerg. Microbes Infect.">
        <title>Comprehensive subspecies identification of 175 nontuberculous mycobacteria species based on 7547 genomic profiles.</title>
        <authorList>
            <person name="Matsumoto Y."/>
            <person name="Kinjo T."/>
            <person name="Motooka D."/>
            <person name="Nabeya D."/>
            <person name="Jung N."/>
            <person name="Uechi K."/>
            <person name="Horii T."/>
            <person name="Iida T."/>
            <person name="Fujita J."/>
            <person name="Nakamura S."/>
        </authorList>
    </citation>
    <scope>NUCLEOTIDE SEQUENCE [LARGE SCALE GENOMIC DNA]</scope>
    <source>
        <strain evidence="3 4">JCM 13574</strain>
    </source>
</reference>
<evidence type="ECO:0000313" key="4">
    <source>
        <dbReference type="Proteomes" id="UP000466517"/>
    </source>
</evidence>
<dbReference type="Proteomes" id="UP000466517">
    <property type="component" value="Chromosome"/>
</dbReference>
<feature type="signal peptide" evidence="2">
    <location>
        <begin position="1"/>
        <end position="28"/>
    </location>
</feature>
<sequence>MRVLTMGLGFTASAAACAVLLGAGVAQAGSTPDVVGQKYSDAQTAITGAGLTPVISTIVGDQLTQPNCQVVNTVPRTVPAPENTSGSPTQQLLVSLNCDNPVASATKPGFSAASPQGQSAIAAASSSAAASSASAAASASPSS</sequence>
<keyword evidence="4" id="KW-1185">Reference proteome</keyword>